<organism evidence="1 2">
    <name type="scientific">Buttiauxella agrestis ATCC 33320</name>
    <dbReference type="NCBI Taxonomy" id="1006004"/>
    <lineage>
        <taxon>Bacteria</taxon>
        <taxon>Pseudomonadati</taxon>
        <taxon>Pseudomonadota</taxon>
        <taxon>Gammaproteobacteria</taxon>
        <taxon>Enterobacterales</taxon>
        <taxon>Enterobacteriaceae</taxon>
        <taxon>Buttiauxella</taxon>
    </lineage>
</organism>
<dbReference type="AlphaFoldDB" id="A0A085G2D2"/>
<evidence type="ECO:0000313" key="1">
    <source>
        <dbReference type="EMBL" id="KFC77877.1"/>
    </source>
</evidence>
<protein>
    <submittedName>
        <fullName evidence="1">Uncharacterized protein</fullName>
    </submittedName>
</protein>
<accession>A0A085G2D2</accession>
<gene>
    <name evidence="1" type="ORF">GBAG_3534</name>
</gene>
<dbReference type="EMBL" id="JMPI01000061">
    <property type="protein sequence ID" value="KFC77877.1"/>
    <property type="molecule type" value="Genomic_DNA"/>
</dbReference>
<reference evidence="1 2" key="1">
    <citation type="submission" date="2014-05" db="EMBL/GenBank/DDBJ databases">
        <title>ATOL: Assembling a taxonomically balanced genome-scale reconstruction of the evolutionary history of the Enterobacteriaceae.</title>
        <authorList>
            <person name="Plunkett G.III."/>
            <person name="Neeno-Eckwall E.C."/>
            <person name="Glasner J.D."/>
            <person name="Perna N.T."/>
        </authorList>
    </citation>
    <scope>NUCLEOTIDE SEQUENCE [LARGE SCALE GENOMIC DNA]</scope>
    <source>
        <strain evidence="1 2">ATCC 33320</strain>
    </source>
</reference>
<name>A0A085G2D2_9ENTR</name>
<sequence>MHGINELSHSATSPLFRDVRWYISVAKCSRFQLVIPAGEAGCVTRNSLNAFKDKITPSGVAKLQYQG</sequence>
<comment type="caution">
    <text evidence="1">The sequence shown here is derived from an EMBL/GenBank/DDBJ whole genome shotgun (WGS) entry which is preliminary data.</text>
</comment>
<dbReference type="Proteomes" id="UP000028653">
    <property type="component" value="Unassembled WGS sequence"/>
</dbReference>
<dbReference type="STRING" id="1006004.GBAG_3534"/>
<evidence type="ECO:0000313" key="2">
    <source>
        <dbReference type="Proteomes" id="UP000028653"/>
    </source>
</evidence>
<proteinExistence type="predicted"/>
<keyword evidence="2" id="KW-1185">Reference proteome</keyword>